<dbReference type="InterPro" id="IPR032675">
    <property type="entry name" value="LRR_dom_sf"/>
</dbReference>
<accession>A0AAD7MRM5</accession>
<dbReference type="AlphaFoldDB" id="A0AAD7MRM5"/>
<name>A0AAD7MRM5_9AGAR</name>
<dbReference type="Proteomes" id="UP001215280">
    <property type="component" value="Unassembled WGS sequence"/>
</dbReference>
<keyword evidence="2" id="KW-1185">Reference proteome</keyword>
<comment type="caution">
    <text evidence="1">The sequence shown here is derived from an EMBL/GenBank/DDBJ whole genome shotgun (WGS) entry which is preliminary data.</text>
</comment>
<dbReference type="Gene3D" id="3.80.10.10">
    <property type="entry name" value="Ribonuclease Inhibitor"/>
    <property type="match status" value="1"/>
</dbReference>
<protein>
    <submittedName>
        <fullName evidence="1">Uncharacterized protein</fullName>
    </submittedName>
</protein>
<organism evidence="1 2">
    <name type="scientific">Mycena maculata</name>
    <dbReference type="NCBI Taxonomy" id="230809"/>
    <lineage>
        <taxon>Eukaryota</taxon>
        <taxon>Fungi</taxon>
        <taxon>Dikarya</taxon>
        <taxon>Basidiomycota</taxon>
        <taxon>Agaricomycotina</taxon>
        <taxon>Agaricomycetes</taxon>
        <taxon>Agaricomycetidae</taxon>
        <taxon>Agaricales</taxon>
        <taxon>Marasmiineae</taxon>
        <taxon>Mycenaceae</taxon>
        <taxon>Mycena</taxon>
    </lineage>
</organism>
<evidence type="ECO:0000313" key="1">
    <source>
        <dbReference type="EMBL" id="KAJ7730091.1"/>
    </source>
</evidence>
<proteinExistence type="predicted"/>
<evidence type="ECO:0000313" key="2">
    <source>
        <dbReference type="Proteomes" id="UP001215280"/>
    </source>
</evidence>
<reference evidence="1" key="1">
    <citation type="submission" date="2023-03" db="EMBL/GenBank/DDBJ databases">
        <title>Massive genome expansion in bonnet fungi (Mycena s.s.) driven by repeated elements and novel gene families across ecological guilds.</title>
        <authorList>
            <consortium name="Lawrence Berkeley National Laboratory"/>
            <person name="Harder C.B."/>
            <person name="Miyauchi S."/>
            <person name="Viragh M."/>
            <person name="Kuo A."/>
            <person name="Thoen E."/>
            <person name="Andreopoulos B."/>
            <person name="Lu D."/>
            <person name="Skrede I."/>
            <person name="Drula E."/>
            <person name="Henrissat B."/>
            <person name="Morin E."/>
            <person name="Kohler A."/>
            <person name="Barry K."/>
            <person name="LaButti K."/>
            <person name="Morin E."/>
            <person name="Salamov A."/>
            <person name="Lipzen A."/>
            <person name="Mereny Z."/>
            <person name="Hegedus B."/>
            <person name="Baldrian P."/>
            <person name="Stursova M."/>
            <person name="Weitz H."/>
            <person name="Taylor A."/>
            <person name="Grigoriev I.V."/>
            <person name="Nagy L.G."/>
            <person name="Martin F."/>
            <person name="Kauserud H."/>
        </authorList>
    </citation>
    <scope>NUCLEOTIDE SEQUENCE</scope>
    <source>
        <strain evidence="1">CBHHK188m</strain>
    </source>
</reference>
<sequence length="352" mass="38786">MVPCGLSALSLVASKCPCLTYVQIFDESSRRNTNTEAVSSFVRSLERVKSLNVKSINHSAFRHLAGLNTLESLTVGGLHAVPFPDGVDFPSRNSAFSAPRYLTLVVTNGDFATNFMAVACHAPLQIVLLTTQRSWTKVESSLFFSVFQSYWFPSSLRFLDIDIGGERHEAGVKYTMTSNDLRPLLAFNNLDYLQLKTPYGFSLDDDFVAAMAVAWPQIKTLIIRAAFSNLSRSNPTPAALISLSRHSQHLRSLGLYIDATHRLNLVLQTPRVRQTALVTANFGNSPISSPIQMAGLLSSIFPALSNIRTSDSVQEKEWGEVKRLVKRLVPIFAAIRAEEKDFLTAELATASA</sequence>
<dbReference type="EMBL" id="JARJLG010000193">
    <property type="protein sequence ID" value="KAJ7730091.1"/>
    <property type="molecule type" value="Genomic_DNA"/>
</dbReference>
<gene>
    <name evidence="1" type="ORF">DFH07DRAFT_849365</name>
</gene>